<dbReference type="InterPro" id="IPR005646">
    <property type="entry name" value="FapA"/>
</dbReference>
<protein>
    <submittedName>
        <fullName evidence="2">DUF342 domain-containing protein</fullName>
    </submittedName>
</protein>
<organism evidence="2 3">
    <name type="scientific">Oceanidesulfovibrio marinus</name>
    <dbReference type="NCBI Taxonomy" id="370038"/>
    <lineage>
        <taxon>Bacteria</taxon>
        <taxon>Pseudomonadati</taxon>
        <taxon>Thermodesulfobacteriota</taxon>
        <taxon>Desulfovibrionia</taxon>
        <taxon>Desulfovibrionales</taxon>
        <taxon>Desulfovibrionaceae</taxon>
        <taxon>Oceanidesulfovibrio</taxon>
    </lineage>
</organism>
<feature type="domain" description="Flagellar Assembly Protein A N-terminal region" evidence="1">
    <location>
        <begin position="52"/>
        <end position="133"/>
    </location>
</feature>
<dbReference type="PANTHER" id="PTHR38032">
    <property type="entry name" value="POLYMERASE-RELATED"/>
    <property type="match status" value="1"/>
</dbReference>
<dbReference type="InterPro" id="IPR046865">
    <property type="entry name" value="FapA_b_solenoid"/>
</dbReference>
<dbReference type="Proteomes" id="UP000503251">
    <property type="component" value="Chromosome"/>
</dbReference>
<dbReference type="Pfam" id="PF20250">
    <property type="entry name" value="FapA_N"/>
    <property type="match status" value="2"/>
</dbReference>
<evidence type="ECO:0000259" key="1">
    <source>
        <dbReference type="Pfam" id="PF20250"/>
    </source>
</evidence>
<evidence type="ECO:0000313" key="2">
    <source>
        <dbReference type="EMBL" id="QJT08410.1"/>
    </source>
</evidence>
<keyword evidence="3" id="KW-1185">Reference proteome</keyword>
<dbReference type="Pfam" id="PF03961">
    <property type="entry name" value="FapA"/>
    <property type="match status" value="1"/>
</dbReference>
<gene>
    <name evidence="2" type="ORF">E8L03_05490</name>
</gene>
<dbReference type="EMBL" id="CP039543">
    <property type="protein sequence ID" value="QJT08410.1"/>
    <property type="molecule type" value="Genomic_DNA"/>
</dbReference>
<feature type="domain" description="Flagellar Assembly Protein A N-terminal region" evidence="1">
    <location>
        <begin position="217"/>
        <end position="388"/>
    </location>
</feature>
<name>A0ABX6NFN3_9BACT</name>
<evidence type="ECO:0000313" key="3">
    <source>
        <dbReference type="Proteomes" id="UP000503251"/>
    </source>
</evidence>
<reference evidence="2 3" key="1">
    <citation type="submission" date="2019-04" db="EMBL/GenBank/DDBJ databases">
        <title>Isolation and culture of sulfate reducing bacteria from the cold seep of the South China Sea.</title>
        <authorList>
            <person name="Sun C."/>
            <person name="Liu R."/>
        </authorList>
    </citation>
    <scope>NUCLEOTIDE SEQUENCE [LARGE SCALE GENOMIC DNA]</scope>
    <source>
        <strain evidence="2 3">CS1</strain>
    </source>
</reference>
<proteinExistence type="predicted"/>
<accession>A0ABX6NFN3</accession>
<dbReference type="InterPro" id="IPR046866">
    <property type="entry name" value="FapA_N"/>
</dbReference>
<dbReference type="PANTHER" id="PTHR38032:SF1">
    <property type="entry name" value="RNA-BINDING PROTEIN KHPB N-TERMINAL DOMAIN-CONTAINING PROTEIN"/>
    <property type="match status" value="1"/>
</dbReference>
<dbReference type="RefSeq" id="WP_171266784.1">
    <property type="nucleotide sequence ID" value="NZ_CP039543.1"/>
</dbReference>
<sequence length="671" mass="72980">MGRTIIHIDSDNEQAARKIAAERFRLSPDSIHIEPAGQDVFAASVKLPGPLTVRMDKDLLEARVDASPPEPGMRAPSRAEIMNILAAAGIKIPPKQVSLETLMQRLAQGEAVQNLLIAEGRPPQRSRDGNITPQGDWSFPVVPGDDIGVIVPAEDAQPGMLVTGTAMPPQGPAMGEPLEFTEKPFCRIDKNSYTVRSETYGMVQFVKNLLSIKPAFTVQENGLALVADIFAQDNEGRPFTAARYRDIFAMLDFVEGFDEHAVDQAIASAKETGAAQRMSTVCRGRKPVHGIDGWFEMLYQDERSAVGSQSKDGSIDFRERGVVRSVKQNELIGILHPPVPGTPGRDIFGRIVPASDGRPFDLVCEENVAVLEDGKTYYATLEGMVFLHGNQLNVTDVYKTKGDVNLTTGNLSLEKGSLYVSGSILTGFNVYSPANVYVEEVVESANVKAEGSVEVKGGIIMDGGGQVRAGQNISALFMKNANVVADGNVIVKHEISTSEARADGKVIAMAGRGKVFGSQIHCGEGMEVQELGNEAGVETIVHLGRQLQLDPALIARKKELTSLLDKIYDKLGSDSPKAIMQRTRPDLRESVKKILQTRIQAAKELAEITNAIREERARQRRDTQAQIKVHKLAYPGVIIHGYGSRLDITEATAACRIYFDQSENMLVIGTL</sequence>